<accession>A0A0J5FM41</accession>
<dbReference type="Proteomes" id="UP000036277">
    <property type="component" value="Unassembled WGS sequence"/>
</dbReference>
<dbReference type="EMBL" id="LFCV01000232">
    <property type="protein sequence ID" value="KMJ43296.1"/>
    <property type="molecule type" value="Genomic_DNA"/>
</dbReference>
<dbReference type="PATRIC" id="fig|880157.4.peg.4437"/>
<name>A0A0J5FM41_9GAMM</name>
<evidence type="ECO:0000313" key="2">
    <source>
        <dbReference type="Proteomes" id="UP000036277"/>
    </source>
</evidence>
<keyword evidence="2" id="KW-1185">Reference proteome</keyword>
<reference evidence="1 2" key="1">
    <citation type="submission" date="2015-06" db="EMBL/GenBank/DDBJ databases">
        <title>Draft Whole-Genome Sequence of the Entomopathogenic Bacterium Xenorhabdus khoisanae.</title>
        <authorList>
            <person name="Naidoo S."/>
            <person name="Featherston J."/>
            <person name="Gray V.M."/>
        </authorList>
    </citation>
    <scope>NUCLEOTIDE SEQUENCE [LARGE SCALE GENOMIC DNA]</scope>
    <source>
        <strain evidence="1 2">MCB</strain>
    </source>
</reference>
<dbReference type="OrthoDB" id="6445820at2"/>
<sequence length="65" mass="6748">MKHIEQIKNKKSEVIAEISLASFGTEILLAGAVPHTLSGNKAGREVDGGGPEWGCLSPCGLSEGQ</sequence>
<gene>
    <name evidence="1" type="ORF">AB204_20480</name>
</gene>
<organism evidence="1 2">
    <name type="scientific">Xenorhabdus khoisanae</name>
    <dbReference type="NCBI Taxonomy" id="880157"/>
    <lineage>
        <taxon>Bacteria</taxon>
        <taxon>Pseudomonadati</taxon>
        <taxon>Pseudomonadota</taxon>
        <taxon>Gammaproteobacteria</taxon>
        <taxon>Enterobacterales</taxon>
        <taxon>Morganellaceae</taxon>
        <taxon>Xenorhabdus</taxon>
    </lineage>
</organism>
<comment type="caution">
    <text evidence="1">The sequence shown here is derived from an EMBL/GenBank/DDBJ whole genome shotgun (WGS) entry which is preliminary data.</text>
</comment>
<proteinExistence type="predicted"/>
<protein>
    <submittedName>
        <fullName evidence="1">Uncharacterized protein</fullName>
    </submittedName>
</protein>
<dbReference type="AlphaFoldDB" id="A0A0J5FM41"/>
<evidence type="ECO:0000313" key="1">
    <source>
        <dbReference type="EMBL" id="KMJ43296.1"/>
    </source>
</evidence>
<dbReference type="RefSeq" id="WP_047965214.1">
    <property type="nucleotide sequence ID" value="NZ_CAWMBG010000232.1"/>
</dbReference>